<evidence type="ECO:0000313" key="13">
    <source>
        <dbReference type="Proteomes" id="UP000182573"/>
    </source>
</evidence>
<evidence type="ECO:0000256" key="7">
    <source>
        <dbReference type="SAM" id="MobiDB-lite"/>
    </source>
</evidence>
<feature type="domain" description="PAS" evidence="10">
    <location>
        <begin position="525"/>
        <end position="586"/>
    </location>
</feature>
<dbReference type="InterPro" id="IPR003661">
    <property type="entry name" value="HisK_dim/P_dom"/>
</dbReference>
<feature type="region of interest" description="Disordered" evidence="7">
    <location>
        <begin position="890"/>
        <end position="951"/>
    </location>
</feature>
<accession>A0A1H2TH91</accession>
<dbReference type="Gene3D" id="1.10.287.130">
    <property type="match status" value="1"/>
</dbReference>
<evidence type="ECO:0000259" key="8">
    <source>
        <dbReference type="PROSITE" id="PS50109"/>
    </source>
</evidence>
<dbReference type="GO" id="GO:0000155">
    <property type="term" value="F:phosphorelay sensor kinase activity"/>
    <property type="evidence" value="ECO:0007669"/>
    <property type="project" value="InterPro"/>
</dbReference>
<dbReference type="CDD" id="cd00156">
    <property type="entry name" value="REC"/>
    <property type="match status" value="1"/>
</dbReference>
<dbReference type="Pfam" id="PF00512">
    <property type="entry name" value="HisKA"/>
    <property type="match status" value="1"/>
</dbReference>
<dbReference type="InterPro" id="IPR036890">
    <property type="entry name" value="HATPase_C_sf"/>
</dbReference>
<sequence>MADNICVLHVDDAQGFAEMTAEYLERVADDLTVVTATSPDDGLARLDESIDCVVSDYEMPGRNGLELFDAVRDRYPDLPFVLFTGKGNEAVASEAITAGVTDYLQKDGSTDQYTILANRVRNAVERRRARRERERSERRFEAVFEDPQTLVGVLNPDGTVRKANRTALEAVDAPREAVVGQPFWELSWWPEGHSAEVKEWVERAAGGEYVEVDIDHTTDRPAEFSYHGYIRPVRDDDGDIVSLVASGHDVTAKRERAETLERTRDLLSQTEQLASVGGWEIDVSDGPPYEGSPTAGFYRLHGLGPDEQIPVEQTGELLHPDDRERVENALSTLLTEGEPFDLEARIVTPDGETRWIRSIGVPVEEDGEFDTCRGAMVDITDQKRQEAELERKTDLLRHAQQIADVGGWELDIAEPPYEATWTDQLFEIFGIPPRDTMTPDEVLGFVHPDDHDRVAAETERLIEEGEGLTQEYRIVSGEGEDRWLRVISERPDDRADIIRGATLDITEQKQTTQALRERERTLSQYKEFTDDIFDAVDDVFFLLDERGRVRRWNESLERVTGYDGEALASMDGVAFFRPADRGTVAEASQAGDTTIELPLVDDRGNPVPYEFVFDRVETPEGERRTVAIGRDISARKEREEALARTNRQLQTILETTTALVFLKDSDGRYQRINERFREVLVDGAMDVVGKTDAELFPDEIAQQIRADDREIIETGNSIEREEEVPTPHGSRTFLTLKNPIYDAEGNVTGICGVATDITERAEYKAHVERQKERLDEFASIVSHDLRNPLDVARGRLRLAEADPSAEHLTAIERSLDRMQELIDDLLALARQGEAVTDIQPVAVENAVEQAWRSVRTGAATLETDIEGAVIADPTRLQQLFENLVRNSVEHGVTSSRTGSDDSAEHGSASSRSASDHSVEHGSTASPREPQDGDVTPHSNGSAPSSGARAGASGITVTVGTLDDGTGFYVADDGSGIPDDERETVFRSGYSTAESGTGFGLAIVREIAEAHGWAVTVTESASGGARFEFRGVDGPD</sequence>
<dbReference type="Gene3D" id="3.30.565.10">
    <property type="entry name" value="Histidine kinase-like ATPase, C-terminal domain"/>
    <property type="match status" value="1"/>
</dbReference>
<dbReference type="Gene3D" id="3.30.450.20">
    <property type="entry name" value="PAS domain"/>
    <property type="match status" value="5"/>
</dbReference>
<dbReference type="Pfam" id="PF00072">
    <property type="entry name" value="Response_reg"/>
    <property type="match status" value="1"/>
</dbReference>
<dbReference type="CDD" id="cd00075">
    <property type="entry name" value="HATPase"/>
    <property type="match status" value="1"/>
</dbReference>
<dbReference type="PROSITE" id="PS50112">
    <property type="entry name" value="PAS"/>
    <property type="match status" value="4"/>
</dbReference>
<organism evidence="12 13">
    <name type="scientific">Haloarcula vallismortis</name>
    <name type="common">Halobacterium vallismortis</name>
    <dbReference type="NCBI Taxonomy" id="28442"/>
    <lineage>
        <taxon>Archaea</taxon>
        <taxon>Methanobacteriati</taxon>
        <taxon>Methanobacteriota</taxon>
        <taxon>Stenosarchaea group</taxon>
        <taxon>Halobacteria</taxon>
        <taxon>Halobacteriales</taxon>
        <taxon>Haloarculaceae</taxon>
        <taxon>Haloarcula</taxon>
    </lineage>
</organism>
<feature type="domain" description="PAC" evidence="11">
    <location>
        <begin position="340"/>
        <end position="391"/>
    </location>
</feature>
<evidence type="ECO:0000259" key="11">
    <source>
        <dbReference type="PROSITE" id="PS50113"/>
    </source>
</evidence>
<feature type="compositionally biased region" description="Low complexity" evidence="7">
    <location>
        <begin position="940"/>
        <end position="951"/>
    </location>
</feature>
<feature type="domain" description="PAS" evidence="10">
    <location>
        <begin position="299"/>
        <end position="337"/>
    </location>
</feature>
<feature type="domain" description="Histidine kinase" evidence="8">
    <location>
        <begin position="780"/>
        <end position="1029"/>
    </location>
</feature>
<dbReference type="InterPro" id="IPR003594">
    <property type="entry name" value="HATPase_dom"/>
</dbReference>
<dbReference type="EMBL" id="FNOF01000003">
    <property type="protein sequence ID" value="SDW43055.1"/>
    <property type="molecule type" value="Genomic_DNA"/>
</dbReference>
<dbReference type="InterPro" id="IPR005467">
    <property type="entry name" value="His_kinase_dom"/>
</dbReference>
<dbReference type="InterPro" id="IPR000014">
    <property type="entry name" value="PAS"/>
</dbReference>
<dbReference type="EC" id="2.7.13.3" evidence="2"/>
<dbReference type="InterPro" id="IPR001789">
    <property type="entry name" value="Sig_transdc_resp-reg_receiver"/>
</dbReference>
<dbReference type="Proteomes" id="UP000182573">
    <property type="component" value="Unassembled WGS sequence"/>
</dbReference>
<feature type="domain" description="Response regulatory" evidence="9">
    <location>
        <begin position="6"/>
        <end position="121"/>
    </location>
</feature>
<protein>
    <recommendedName>
        <fullName evidence="2">histidine kinase</fullName>
        <ecNumber evidence="2">2.7.13.3</ecNumber>
    </recommendedName>
</protein>
<evidence type="ECO:0000256" key="2">
    <source>
        <dbReference type="ARBA" id="ARBA00012438"/>
    </source>
</evidence>
<feature type="domain" description="PAS" evidence="10">
    <location>
        <begin position="645"/>
        <end position="715"/>
    </location>
</feature>
<dbReference type="STRING" id="28442.SAMN05443574_103201"/>
<dbReference type="PROSITE" id="PS50113">
    <property type="entry name" value="PAC"/>
    <property type="match status" value="5"/>
</dbReference>
<dbReference type="SMART" id="SM00091">
    <property type="entry name" value="PAS"/>
    <property type="match status" value="4"/>
</dbReference>
<feature type="modified residue" description="4-aspartylphosphate" evidence="6">
    <location>
        <position position="56"/>
    </location>
</feature>
<dbReference type="Gene3D" id="2.10.70.100">
    <property type="match status" value="1"/>
</dbReference>
<reference evidence="12 13" key="1">
    <citation type="submission" date="2016-10" db="EMBL/GenBank/DDBJ databases">
        <authorList>
            <person name="de Groot N.N."/>
        </authorList>
    </citation>
    <scope>NUCLEOTIDE SEQUENCE [LARGE SCALE GENOMIC DNA]</scope>
    <source>
        <strain evidence="12 13">DSM 3756</strain>
    </source>
</reference>
<dbReference type="PRINTS" id="PR00344">
    <property type="entry name" value="BCTRLSENSOR"/>
</dbReference>
<dbReference type="SMART" id="SM00387">
    <property type="entry name" value="HATPase_c"/>
    <property type="match status" value="1"/>
</dbReference>
<dbReference type="SUPFAM" id="SSF55785">
    <property type="entry name" value="PYP-like sensor domain (PAS domain)"/>
    <property type="match status" value="5"/>
</dbReference>
<dbReference type="InterPro" id="IPR013656">
    <property type="entry name" value="PAS_4"/>
</dbReference>
<dbReference type="CDD" id="cd00130">
    <property type="entry name" value="PAS"/>
    <property type="match status" value="5"/>
</dbReference>
<dbReference type="Gene3D" id="3.40.50.2300">
    <property type="match status" value="1"/>
</dbReference>
<dbReference type="InterPro" id="IPR035965">
    <property type="entry name" value="PAS-like_dom_sf"/>
</dbReference>
<feature type="domain" description="PAC" evidence="11">
    <location>
        <begin position="593"/>
        <end position="644"/>
    </location>
</feature>
<dbReference type="InterPro" id="IPR052162">
    <property type="entry name" value="Sensor_kinase/Photoreceptor"/>
</dbReference>
<dbReference type="PANTHER" id="PTHR43304">
    <property type="entry name" value="PHYTOCHROME-LIKE PROTEIN CPH1"/>
    <property type="match status" value="1"/>
</dbReference>
<evidence type="ECO:0000313" key="12">
    <source>
        <dbReference type="EMBL" id="SDW43055.1"/>
    </source>
</evidence>
<feature type="domain" description="PAS" evidence="10">
    <location>
        <begin position="421"/>
        <end position="465"/>
    </location>
</feature>
<dbReference type="InterPro" id="IPR036097">
    <property type="entry name" value="HisK_dim/P_sf"/>
</dbReference>
<dbReference type="InterPro" id="IPR004358">
    <property type="entry name" value="Sig_transdc_His_kin-like_C"/>
</dbReference>
<evidence type="ECO:0000256" key="3">
    <source>
        <dbReference type="ARBA" id="ARBA00022553"/>
    </source>
</evidence>
<dbReference type="Pfam" id="PF02518">
    <property type="entry name" value="HATPase_c"/>
    <property type="match status" value="1"/>
</dbReference>
<dbReference type="PANTHER" id="PTHR43304:SF1">
    <property type="entry name" value="PAC DOMAIN-CONTAINING PROTEIN"/>
    <property type="match status" value="1"/>
</dbReference>
<feature type="domain" description="PAC" evidence="11">
    <location>
        <begin position="208"/>
        <end position="262"/>
    </location>
</feature>
<dbReference type="InterPro" id="IPR000700">
    <property type="entry name" value="PAS-assoc_C"/>
</dbReference>
<evidence type="ECO:0000256" key="6">
    <source>
        <dbReference type="PROSITE-ProRule" id="PRU00169"/>
    </source>
</evidence>
<proteinExistence type="predicted"/>
<evidence type="ECO:0000256" key="5">
    <source>
        <dbReference type="ARBA" id="ARBA00022777"/>
    </source>
</evidence>
<dbReference type="SUPFAM" id="SSF47384">
    <property type="entry name" value="Homodimeric domain of signal transducing histidine kinase"/>
    <property type="match status" value="1"/>
</dbReference>
<feature type="domain" description="PAC" evidence="11">
    <location>
        <begin position="468"/>
        <end position="517"/>
    </location>
</feature>
<dbReference type="InterPro" id="IPR011006">
    <property type="entry name" value="CheY-like_superfamily"/>
</dbReference>
<evidence type="ECO:0000259" key="10">
    <source>
        <dbReference type="PROSITE" id="PS50112"/>
    </source>
</evidence>
<dbReference type="SUPFAM" id="SSF52172">
    <property type="entry name" value="CheY-like"/>
    <property type="match status" value="1"/>
</dbReference>
<dbReference type="AlphaFoldDB" id="A0A1H2TH91"/>
<dbReference type="Pfam" id="PF08447">
    <property type="entry name" value="PAS_3"/>
    <property type="match status" value="2"/>
</dbReference>
<dbReference type="SMART" id="SM00448">
    <property type="entry name" value="REC"/>
    <property type="match status" value="1"/>
</dbReference>
<evidence type="ECO:0000256" key="4">
    <source>
        <dbReference type="ARBA" id="ARBA00022679"/>
    </source>
</evidence>
<keyword evidence="4" id="KW-0808">Transferase</keyword>
<dbReference type="SUPFAM" id="SSF55874">
    <property type="entry name" value="ATPase domain of HSP90 chaperone/DNA topoisomerase II/histidine kinase"/>
    <property type="match status" value="1"/>
</dbReference>
<keyword evidence="5" id="KW-0418">Kinase</keyword>
<evidence type="ECO:0000256" key="1">
    <source>
        <dbReference type="ARBA" id="ARBA00000085"/>
    </source>
</evidence>
<name>A0A1H2TH91_HALVA</name>
<dbReference type="RefSeq" id="WP_004515068.1">
    <property type="nucleotide sequence ID" value="NZ_FNOF01000003.1"/>
</dbReference>
<feature type="domain" description="PAC" evidence="11">
    <location>
        <begin position="718"/>
        <end position="769"/>
    </location>
</feature>
<dbReference type="PROSITE" id="PS50110">
    <property type="entry name" value="RESPONSE_REGULATORY"/>
    <property type="match status" value="1"/>
</dbReference>
<dbReference type="InterPro" id="IPR013655">
    <property type="entry name" value="PAS_fold_3"/>
</dbReference>
<dbReference type="Pfam" id="PF08448">
    <property type="entry name" value="PAS_4"/>
    <property type="match status" value="3"/>
</dbReference>
<comment type="catalytic activity">
    <reaction evidence="1">
        <text>ATP + protein L-histidine = ADP + protein N-phospho-L-histidine.</text>
        <dbReference type="EC" id="2.7.13.3"/>
    </reaction>
</comment>
<dbReference type="SMART" id="SM00388">
    <property type="entry name" value="HisKA"/>
    <property type="match status" value="1"/>
</dbReference>
<keyword evidence="3 6" id="KW-0597">Phosphoprotein</keyword>
<dbReference type="InterPro" id="IPR001610">
    <property type="entry name" value="PAC"/>
</dbReference>
<dbReference type="SMART" id="SM00086">
    <property type="entry name" value="PAC"/>
    <property type="match status" value="4"/>
</dbReference>
<gene>
    <name evidence="12" type="ORF">SAMN05443574_103201</name>
</gene>
<dbReference type="CDD" id="cd00082">
    <property type="entry name" value="HisKA"/>
    <property type="match status" value="1"/>
</dbReference>
<dbReference type="PROSITE" id="PS50109">
    <property type="entry name" value="HIS_KIN"/>
    <property type="match status" value="1"/>
</dbReference>
<dbReference type="NCBIfam" id="TIGR00229">
    <property type="entry name" value="sensory_box"/>
    <property type="match status" value="4"/>
</dbReference>
<evidence type="ECO:0000259" key="9">
    <source>
        <dbReference type="PROSITE" id="PS50110"/>
    </source>
</evidence>